<dbReference type="InterPro" id="IPR029058">
    <property type="entry name" value="AB_hydrolase_fold"/>
</dbReference>
<keyword evidence="3 7" id="KW-0378">Hydrolase</keyword>
<dbReference type="SUPFAM" id="SSF53474">
    <property type="entry name" value="alpha/beta-Hydrolases"/>
    <property type="match status" value="1"/>
</dbReference>
<proteinExistence type="inferred from homology"/>
<dbReference type="GO" id="GO:0097176">
    <property type="term" value="P:epoxide metabolic process"/>
    <property type="evidence" value="ECO:0007669"/>
    <property type="project" value="TreeGrafter"/>
</dbReference>
<evidence type="ECO:0000256" key="3">
    <source>
        <dbReference type="ARBA" id="ARBA00022801"/>
    </source>
</evidence>
<evidence type="ECO:0000256" key="4">
    <source>
        <dbReference type="PIRSR" id="PIRSR001112-1"/>
    </source>
</evidence>
<feature type="active site" description="Proton acceptor" evidence="4">
    <location>
        <position position="407"/>
    </location>
</feature>
<evidence type="ECO:0000256" key="5">
    <source>
        <dbReference type="SAM" id="SignalP"/>
    </source>
</evidence>
<sequence length="428" mass="47593">MLLDTVVTTALSGLSLAALTSATPSSSQDGIRRDLNFRFPETTSPQRFDIQVDKKLLKLTERKVRGYRPSPNVIQGWSVEGPPPQAVANLAQYWATEYDWRATEKELNKQKHYATTVPGNGNYSAPIPLHFVHEKSKAKNAIPLLLIHGWTSTHTEWSKVIKNLTATGSGGASFHVVAPDLPGYGFSPAPTQDGQGPREVGRAFDAMMKQLGYDKYIVASTDLGWVVGMWMAVDVRDSLIGHYTDFFFLLPTADDQERYSQGLATPEESEYISVMNEWTAKHFGYATIQTQKPQMVSVALSDSPIGLASWMWDLKYIGSDDYVITFDEMITDTMLMWIQEPVAAIRGYGLFSKALNFPSTNVPTGVSQFGNLNGPFKEVAKFPLVPRPWVERSANLVFFNRHDKGGHFPALAQPGLFVDDVRSFVSEL</sequence>
<dbReference type="OrthoDB" id="6431331at2759"/>
<dbReference type="GO" id="GO:0004301">
    <property type="term" value="F:epoxide hydrolase activity"/>
    <property type="evidence" value="ECO:0007669"/>
    <property type="project" value="TreeGrafter"/>
</dbReference>
<dbReference type="InterPro" id="IPR016292">
    <property type="entry name" value="Epoxide_hydrolase"/>
</dbReference>
<organism evidence="7 8">
    <name type="scientific">Dactylonectria macrodidyma</name>
    <dbReference type="NCBI Taxonomy" id="307937"/>
    <lineage>
        <taxon>Eukaryota</taxon>
        <taxon>Fungi</taxon>
        <taxon>Dikarya</taxon>
        <taxon>Ascomycota</taxon>
        <taxon>Pezizomycotina</taxon>
        <taxon>Sordariomycetes</taxon>
        <taxon>Hypocreomycetidae</taxon>
        <taxon>Hypocreales</taxon>
        <taxon>Nectriaceae</taxon>
        <taxon>Dactylonectria</taxon>
    </lineage>
</organism>
<comment type="similarity">
    <text evidence="1">Belongs to the peptidase S33 family.</text>
</comment>
<accession>A0A9P9JMY8</accession>
<feature type="active site" description="Nucleophile" evidence="4">
    <location>
        <position position="222"/>
    </location>
</feature>
<feature type="signal peptide" evidence="5">
    <location>
        <begin position="1"/>
        <end position="22"/>
    </location>
</feature>
<feature type="chain" id="PRO_5040291749" evidence="5">
    <location>
        <begin position="23"/>
        <end position="428"/>
    </location>
</feature>
<dbReference type="PANTHER" id="PTHR21661:SF35">
    <property type="entry name" value="EPOXIDE HYDROLASE"/>
    <property type="match status" value="1"/>
</dbReference>
<evidence type="ECO:0000313" key="7">
    <source>
        <dbReference type="EMBL" id="KAH7176170.1"/>
    </source>
</evidence>
<dbReference type="PIRSF" id="PIRSF001112">
    <property type="entry name" value="Epoxide_hydrolase"/>
    <property type="match status" value="1"/>
</dbReference>
<feature type="active site" description="Proton donor" evidence="4">
    <location>
        <position position="348"/>
    </location>
</feature>
<keyword evidence="5" id="KW-0732">Signal</keyword>
<dbReference type="Pfam" id="PF06441">
    <property type="entry name" value="EHN"/>
    <property type="match status" value="1"/>
</dbReference>
<evidence type="ECO:0000313" key="8">
    <source>
        <dbReference type="Proteomes" id="UP000738349"/>
    </source>
</evidence>
<dbReference type="InterPro" id="IPR010497">
    <property type="entry name" value="Epoxide_hydro_N"/>
</dbReference>
<dbReference type="InterPro" id="IPR000639">
    <property type="entry name" value="Epox_hydrolase-like"/>
</dbReference>
<protein>
    <submittedName>
        <fullName evidence="7">Alpha/Beta hydrolase protein</fullName>
    </submittedName>
</protein>
<dbReference type="PRINTS" id="PR00412">
    <property type="entry name" value="EPOXHYDRLASE"/>
</dbReference>
<evidence type="ECO:0000259" key="6">
    <source>
        <dbReference type="Pfam" id="PF06441"/>
    </source>
</evidence>
<gene>
    <name evidence="7" type="ORF">EDB81DRAFT_633278</name>
</gene>
<dbReference type="PANTHER" id="PTHR21661">
    <property type="entry name" value="EPOXIDE HYDROLASE 1-RELATED"/>
    <property type="match status" value="1"/>
</dbReference>
<dbReference type="AlphaFoldDB" id="A0A9P9JMY8"/>
<evidence type="ECO:0000256" key="1">
    <source>
        <dbReference type="ARBA" id="ARBA00010088"/>
    </source>
</evidence>
<dbReference type="Proteomes" id="UP000738349">
    <property type="component" value="Unassembled WGS sequence"/>
</dbReference>
<name>A0A9P9JMY8_9HYPO</name>
<feature type="domain" description="Epoxide hydrolase N-terminal" evidence="6">
    <location>
        <begin position="46"/>
        <end position="156"/>
    </location>
</feature>
<dbReference type="EMBL" id="JAGMUV010000001">
    <property type="protein sequence ID" value="KAH7176170.1"/>
    <property type="molecule type" value="Genomic_DNA"/>
</dbReference>
<keyword evidence="2" id="KW-0058">Aromatic hydrocarbons catabolism</keyword>
<dbReference type="Gene3D" id="3.40.50.1820">
    <property type="entry name" value="alpha/beta hydrolase"/>
    <property type="match status" value="1"/>
</dbReference>
<keyword evidence="8" id="KW-1185">Reference proteome</keyword>
<reference evidence="7" key="1">
    <citation type="journal article" date="2021" name="Nat. Commun.">
        <title>Genetic determinants of endophytism in the Arabidopsis root mycobiome.</title>
        <authorList>
            <person name="Mesny F."/>
            <person name="Miyauchi S."/>
            <person name="Thiergart T."/>
            <person name="Pickel B."/>
            <person name="Atanasova L."/>
            <person name="Karlsson M."/>
            <person name="Huettel B."/>
            <person name="Barry K.W."/>
            <person name="Haridas S."/>
            <person name="Chen C."/>
            <person name="Bauer D."/>
            <person name="Andreopoulos W."/>
            <person name="Pangilinan J."/>
            <person name="LaButti K."/>
            <person name="Riley R."/>
            <person name="Lipzen A."/>
            <person name="Clum A."/>
            <person name="Drula E."/>
            <person name="Henrissat B."/>
            <person name="Kohler A."/>
            <person name="Grigoriev I.V."/>
            <person name="Martin F.M."/>
            <person name="Hacquard S."/>
        </authorList>
    </citation>
    <scope>NUCLEOTIDE SEQUENCE</scope>
    <source>
        <strain evidence="7">MPI-CAGE-AT-0147</strain>
    </source>
</reference>
<comment type="caution">
    <text evidence="7">The sequence shown here is derived from an EMBL/GenBank/DDBJ whole genome shotgun (WGS) entry which is preliminary data.</text>
</comment>
<evidence type="ECO:0000256" key="2">
    <source>
        <dbReference type="ARBA" id="ARBA00022797"/>
    </source>
</evidence>